<evidence type="ECO:0000313" key="4">
    <source>
        <dbReference type="Ensembl" id="ENSHHUP00000017436.1"/>
    </source>
</evidence>
<feature type="transmembrane region" description="Helical" evidence="2">
    <location>
        <begin position="144"/>
        <end position="164"/>
    </location>
</feature>
<keyword evidence="2" id="KW-1133">Transmembrane helix</keyword>
<dbReference type="PRINTS" id="PR02061">
    <property type="entry name" value="WOLFRAMIN"/>
</dbReference>
<feature type="domain" description="Wolframin EF-hand" evidence="3">
    <location>
        <begin position="194"/>
        <end position="266"/>
    </location>
</feature>
<dbReference type="PANTHER" id="PTHR13098">
    <property type="entry name" value="WOLFRAMIN"/>
    <property type="match status" value="1"/>
</dbReference>
<proteinExistence type="predicted"/>
<dbReference type="PRINTS" id="PR02060">
    <property type="entry name" value="WOLFFAMILY"/>
</dbReference>
<dbReference type="GO" id="GO:0030968">
    <property type="term" value="P:endoplasmic reticulum unfolded protein response"/>
    <property type="evidence" value="ECO:0007669"/>
    <property type="project" value="TreeGrafter"/>
</dbReference>
<dbReference type="InterPro" id="IPR026209">
    <property type="entry name" value="Wolframin_fam"/>
</dbReference>
<sequence>MSGTEAMEWHQITENHGNHVFDVLDTITLIPLQPRANSPASCGLHACVCLLYLCVLTLPVCVFTLPVFVCVCVFTLPVCVFTLPVFVCVCVFTLPVCVCLLYLCVCVFTLPVCVCLLYLCVCVCLPYLCLCVCVFTLPVCVFTLPVCVCLLYLCVCVCVFTLPVCVCGNLPGISEDNEEEVRQLSTESRFEQTVRKAAMMMFRKLNPDRKKKMAVSEMLENVGQVNAVHGGATTDQTQKVLENMVTGETGQFVDLDDFVEITKRYAQGMAPSAGSTQKQDTPKTQSQGPSQTSGEKVQHTHETTASQHP</sequence>
<dbReference type="GO" id="GO:0005789">
    <property type="term" value="C:endoplasmic reticulum membrane"/>
    <property type="evidence" value="ECO:0007669"/>
    <property type="project" value="TreeGrafter"/>
</dbReference>
<dbReference type="InterPro" id="IPR026208">
    <property type="entry name" value="Wolframin"/>
</dbReference>
<reference evidence="4" key="2">
    <citation type="submission" date="2025-08" db="UniProtKB">
        <authorList>
            <consortium name="Ensembl"/>
        </authorList>
    </citation>
    <scope>IDENTIFICATION</scope>
</reference>
<dbReference type="PANTHER" id="PTHR13098:SF4">
    <property type="entry name" value="WOLFRAMIN"/>
    <property type="match status" value="1"/>
</dbReference>
<organism evidence="4 5">
    <name type="scientific">Hucho hucho</name>
    <name type="common">huchen</name>
    <dbReference type="NCBI Taxonomy" id="62062"/>
    <lineage>
        <taxon>Eukaryota</taxon>
        <taxon>Metazoa</taxon>
        <taxon>Chordata</taxon>
        <taxon>Craniata</taxon>
        <taxon>Vertebrata</taxon>
        <taxon>Euteleostomi</taxon>
        <taxon>Actinopterygii</taxon>
        <taxon>Neopterygii</taxon>
        <taxon>Teleostei</taxon>
        <taxon>Protacanthopterygii</taxon>
        <taxon>Salmoniformes</taxon>
        <taxon>Salmonidae</taxon>
        <taxon>Salmoninae</taxon>
        <taxon>Hucho</taxon>
    </lineage>
</organism>
<name>A0A4W5KZN6_9TELE</name>
<dbReference type="Proteomes" id="UP000314982">
    <property type="component" value="Unassembled WGS sequence"/>
</dbReference>
<evidence type="ECO:0000256" key="2">
    <source>
        <dbReference type="SAM" id="Phobius"/>
    </source>
</evidence>
<feature type="transmembrane region" description="Helical" evidence="2">
    <location>
        <begin position="43"/>
        <end position="76"/>
    </location>
</feature>
<protein>
    <recommendedName>
        <fullName evidence="3">Wolframin EF-hand domain-containing protein</fullName>
    </recommendedName>
</protein>
<keyword evidence="5" id="KW-1185">Reference proteome</keyword>
<dbReference type="InterPro" id="IPR045460">
    <property type="entry name" value="Wolframin_EF-hand"/>
</dbReference>
<evidence type="ECO:0000259" key="3">
    <source>
        <dbReference type="Pfam" id="PF19914"/>
    </source>
</evidence>
<keyword evidence="2" id="KW-0812">Transmembrane</keyword>
<evidence type="ECO:0000256" key="1">
    <source>
        <dbReference type="SAM" id="MobiDB-lite"/>
    </source>
</evidence>
<dbReference type="GO" id="GO:0055074">
    <property type="term" value="P:calcium ion homeostasis"/>
    <property type="evidence" value="ECO:0007669"/>
    <property type="project" value="InterPro"/>
</dbReference>
<feature type="transmembrane region" description="Helical" evidence="2">
    <location>
        <begin position="83"/>
        <end position="110"/>
    </location>
</feature>
<evidence type="ECO:0000313" key="5">
    <source>
        <dbReference type="Proteomes" id="UP000314982"/>
    </source>
</evidence>
<feature type="compositionally biased region" description="Polar residues" evidence="1">
    <location>
        <begin position="273"/>
        <end position="295"/>
    </location>
</feature>
<feature type="region of interest" description="Disordered" evidence="1">
    <location>
        <begin position="269"/>
        <end position="309"/>
    </location>
</feature>
<dbReference type="AlphaFoldDB" id="A0A4W5KZN6"/>
<keyword evidence="2" id="KW-0472">Membrane</keyword>
<reference evidence="4" key="3">
    <citation type="submission" date="2025-09" db="UniProtKB">
        <authorList>
            <consortium name="Ensembl"/>
        </authorList>
    </citation>
    <scope>IDENTIFICATION</scope>
</reference>
<dbReference type="Ensembl" id="ENSHHUT00000018073.1">
    <property type="protein sequence ID" value="ENSHHUP00000017436.1"/>
    <property type="gene ID" value="ENSHHUG00000010869.1"/>
</dbReference>
<accession>A0A4W5KZN6</accession>
<feature type="transmembrane region" description="Helical" evidence="2">
    <location>
        <begin position="116"/>
        <end position="137"/>
    </location>
</feature>
<dbReference type="Pfam" id="PF19914">
    <property type="entry name" value="WEF-hand"/>
    <property type="match status" value="1"/>
</dbReference>
<reference evidence="5" key="1">
    <citation type="submission" date="2018-06" db="EMBL/GenBank/DDBJ databases">
        <title>Genome assembly of Danube salmon.</title>
        <authorList>
            <person name="Macqueen D.J."/>
            <person name="Gundappa M.K."/>
        </authorList>
    </citation>
    <scope>NUCLEOTIDE SEQUENCE [LARGE SCALE GENOMIC DNA]</scope>
</reference>
<dbReference type="STRING" id="62062.ENSHHUP00000017436"/>